<evidence type="ECO:0000313" key="2">
    <source>
        <dbReference type="EMBL" id="NVP02310.1"/>
    </source>
</evidence>
<comment type="caution">
    <text evidence="2">The sequence shown here is derived from an EMBL/GenBank/DDBJ whole genome shotgun (WGS) entry which is preliminary data.</text>
</comment>
<dbReference type="Proteomes" id="UP000533429">
    <property type="component" value="Unassembled WGS sequence"/>
</dbReference>
<sequence>MRLKHLLVLLFCCPSFAQATETPLAIYQTVTSANQTQLKGAPVDVTWASSGSIVQGVPRGDAVPMYWAEAVNNKSFISQKYWNGISAWFVIYPGSKNRTHNIRVIVDDIEIWVLRAKNDKLDIKNSTWEKINTIPSFPKWAAYYKPNLVTPLKDAPYSKGPNGEFQYQVSKDSYPIHGGIDIQQFNGKHVLTTLVRMRAWLVSDDAKNAESIKQAQYLASVGVDYYPNKDLSVKSGAYAPANYLPGASGSSFKLLTDKPQWFIMVGIAKDDLSNVDKSSLYFQSGGKTYITKEEWLSNPCPLYD</sequence>
<reference evidence="2 3" key="1">
    <citation type="submission" date="2020-06" db="EMBL/GenBank/DDBJ databases">
        <title>Photobacterium damselae subsp. damselae comparative genomics.</title>
        <authorList>
            <person name="Osorio C.R."/>
        </authorList>
    </citation>
    <scope>NUCLEOTIDE SEQUENCE [LARGE SCALE GENOMIC DNA]</scope>
    <source>
        <strain evidence="2 3">TW250/03</strain>
    </source>
</reference>
<gene>
    <name evidence="2" type="ORF">HWA77_19015</name>
</gene>
<proteinExistence type="predicted"/>
<dbReference type="EMBL" id="JABXOR010001201">
    <property type="protein sequence ID" value="NVP02310.1"/>
    <property type="molecule type" value="Genomic_DNA"/>
</dbReference>
<evidence type="ECO:0000313" key="3">
    <source>
        <dbReference type="Proteomes" id="UP000533429"/>
    </source>
</evidence>
<evidence type="ECO:0000256" key="1">
    <source>
        <dbReference type="SAM" id="SignalP"/>
    </source>
</evidence>
<organism evidence="2 3">
    <name type="scientific">Photobacterium damselae subsp. damselae</name>
    <name type="common">Listonella damsela</name>
    <dbReference type="NCBI Taxonomy" id="85581"/>
    <lineage>
        <taxon>Bacteria</taxon>
        <taxon>Pseudomonadati</taxon>
        <taxon>Pseudomonadota</taxon>
        <taxon>Gammaproteobacteria</taxon>
        <taxon>Vibrionales</taxon>
        <taxon>Vibrionaceae</taxon>
        <taxon>Photobacterium</taxon>
    </lineage>
</organism>
<dbReference type="AlphaFoldDB" id="A0A850R0E8"/>
<protein>
    <submittedName>
        <fullName evidence="2">Uncharacterized protein</fullName>
    </submittedName>
</protein>
<dbReference type="RefSeq" id="WP_115426989.1">
    <property type="nucleotide sequence ID" value="NZ_JABWTO010000105.1"/>
</dbReference>
<name>A0A850R0E8_PHODD</name>
<accession>A0A850R0E8</accession>
<feature type="signal peptide" evidence="1">
    <location>
        <begin position="1"/>
        <end position="19"/>
    </location>
</feature>
<keyword evidence="1" id="KW-0732">Signal</keyword>
<feature type="chain" id="PRO_5032892674" evidence="1">
    <location>
        <begin position="20"/>
        <end position="304"/>
    </location>
</feature>